<dbReference type="InterPro" id="IPR004220">
    <property type="entry name" value="5-COMe_2-OHmuconate_Isoase"/>
</dbReference>
<dbReference type="EMBL" id="JBITYG010000014">
    <property type="protein sequence ID" value="MFI9105835.1"/>
    <property type="molecule type" value="Genomic_DNA"/>
</dbReference>
<comment type="caution">
    <text evidence="1">The sequence shown here is derived from an EMBL/GenBank/DDBJ whole genome shotgun (WGS) entry which is preliminary data.</text>
</comment>
<dbReference type="Gene3D" id="3.30.429.10">
    <property type="entry name" value="Macrophage Migration Inhibitory Factor"/>
    <property type="match status" value="1"/>
</dbReference>
<dbReference type="InterPro" id="IPR014347">
    <property type="entry name" value="Tautomerase/MIF_sf"/>
</dbReference>
<evidence type="ECO:0000313" key="1">
    <source>
        <dbReference type="EMBL" id="MFI9105835.1"/>
    </source>
</evidence>
<organism evidence="1 2">
    <name type="scientific">Streptomyces fildesensis</name>
    <dbReference type="NCBI Taxonomy" id="375757"/>
    <lineage>
        <taxon>Bacteria</taxon>
        <taxon>Bacillati</taxon>
        <taxon>Actinomycetota</taxon>
        <taxon>Actinomycetes</taxon>
        <taxon>Kitasatosporales</taxon>
        <taxon>Streptomycetaceae</taxon>
        <taxon>Streptomyces</taxon>
    </lineage>
</organism>
<dbReference type="SUPFAM" id="SSF55331">
    <property type="entry name" value="Tautomerase/MIF"/>
    <property type="match status" value="1"/>
</dbReference>
<protein>
    <submittedName>
        <fullName evidence="1">5-carboxymethyl-2-hydroxymuconate Delta-isomerase</fullName>
    </submittedName>
</protein>
<dbReference type="PANTHER" id="PTHR37950">
    <property type="entry name" value="4-HYDROXYPHENYLACETATE CATABOLISM PROTEIN"/>
    <property type="match status" value="1"/>
</dbReference>
<sequence length="119" mass="12920">MPHIAVDYSATLTDTFDRQGFAQALHPLVAKIADAQVSGCKTRFRPLDEIVISDGGTDEAMIHIQVALLDGRTPETKLELSTAVLALAREHIAATPGLTVHSSVEIRDLDRASYQRHSS</sequence>
<dbReference type="RefSeq" id="WP_399656836.1">
    <property type="nucleotide sequence ID" value="NZ_JBITYG010000014.1"/>
</dbReference>
<accession>A0ABW8CH98</accession>
<evidence type="ECO:0000313" key="2">
    <source>
        <dbReference type="Proteomes" id="UP001614394"/>
    </source>
</evidence>
<dbReference type="Proteomes" id="UP001614394">
    <property type="component" value="Unassembled WGS sequence"/>
</dbReference>
<reference evidence="1 2" key="1">
    <citation type="submission" date="2024-10" db="EMBL/GenBank/DDBJ databases">
        <title>The Natural Products Discovery Center: Release of the First 8490 Sequenced Strains for Exploring Actinobacteria Biosynthetic Diversity.</title>
        <authorList>
            <person name="Kalkreuter E."/>
            <person name="Kautsar S.A."/>
            <person name="Yang D."/>
            <person name="Bader C.D."/>
            <person name="Teijaro C.N."/>
            <person name="Fluegel L."/>
            <person name="Davis C.M."/>
            <person name="Simpson J.R."/>
            <person name="Lauterbach L."/>
            <person name="Steele A.D."/>
            <person name="Gui C."/>
            <person name="Meng S."/>
            <person name="Li G."/>
            <person name="Viehrig K."/>
            <person name="Ye F."/>
            <person name="Su P."/>
            <person name="Kiefer A.F."/>
            <person name="Nichols A."/>
            <person name="Cepeda A.J."/>
            <person name="Yan W."/>
            <person name="Fan B."/>
            <person name="Jiang Y."/>
            <person name="Adhikari A."/>
            <person name="Zheng C.-J."/>
            <person name="Schuster L."/>
            <person name="Cowan T.M."/>
            <person name="Smanski M.J."/>
            <person name="Chevrette M.G."/>
            <person name="De Carvalho L.P.S."/>
            <person name="Shen B."/>
        </authorList>
    </citation>
    <scope>NUCLEOTIDE SEQUENCE [LARGE SCALE GENOMIC DNA]</scope>
    <source>
        <strain evidence="1 2">NPDC053399</strain>
    </source>
</reference>
<dbReference type="Pfam" id="PF02962">
    <property type="entry name" value="CHMI"/>
    <property type="match status" value="1"/>
</dbReference>
<dbReference type="PANTHER" id="PTHR37950:SF1">
    <property type="entry name" value="4-HYDROXYPHENYLACETATE CATABOLISM PROTEIN"/>
    <property type="match status" value="1"/>
</dbReference>
<keyword evidence="2" id="KW-1185">Reference proteome</keyword>
<gene>
    <name evidence="1" type="ORF">ACIGXA_35555</name>
</gene>
<proteinExistence type="predicted"/>
<name>A0ABW8CH98_9ACTN</name>